<evidence type="ECO:0000313" key="7">
    <source>
        <dbReference type="Proteomes" id="UP000035661"/>
    </source>
</evidence>
<evidence type="ECO:0000256" key="5">
    <source>
        <dbReference type="SAM" id="Phobius"/>
    </source>
</evidence>
<comment type="subcellular location">
    <subcellularLocation>
        <location evidence="1">Membrane</location>
        <topology evidence="1">Multi-pass membrane protein</topology>
    </subcellularLocation>
</comment>
<dbReference type="GO" id="GO:0016020">
    <property type="term" value="C:membrane"/>
    <property type="evidence" value="ECO:0007669"/>
    <property type="project" value="UniProtKB-SubCell"/>
</dbReference>
<proteinExistence type="predicted"/>
<feature type="transmembrane region" description="Helical" evidence="5">
    <location>
        <begin position="306"/>
        <end position="331"/>
    </location>
</feature>
<feature type="transmembrane region" description="Helical" evidence="5">
    <location>
        <begin position="240"/>
        <end position="260"/>
    </location>
</feature>
<dbReference type="GO" id="GO:0055085">
    <property type="term" value="P:transmembrane transport"/>
    <property type="evidence" value="ECO:0007669"/>
    <property type="project" value="InterPro"/>
</dbReference>
<dbReference type="EMBL" id="CP011856">
    <property type="protein sequence ID" value="AKM53639.1"/>
    <property type="molecule type" value="Genomic_DNA"/>
</dbReference>
<keyword evidence="4 5" id="KW-0472">Membrane</keyword>
<evidence type="ECO:0000313" key="6">
    <source>
        <dbReference type="EMBL" id="AKM53639.1"/>
    </source>
</evidence>
<feature type="transmembrane region" description="Helical" evidence="5">
    <location>
        <begin position="41"/>
        <end position="59"/>
    </location>
</feature>
<keyword evidence="7" id="KW-1185">Reference proteome</keyword>
<feature type="transmembrane region" description="Helical" evidence="5">
    <location>
        <begin position="146"/>
        <end position="166"/>
    </location>
</feature>
<feature type="transmembrane region" description="Helical" evidence="5">
    <location>
        <begin position="109"/>
        <end position="134"/>
    </location>
</feature>
<keyword evidence="3 5" id="KW-1133">Transmembrane helix</keyword>
<feature type="transmembrane region" description="Helical" evidence="5">
    <location>
        <begin position="178"/>
        <end position="200"/>
    </location>
</feature>
<dbReference type="Proteomes" id="UP000035661">
    <property type="component" value="Chromosome"/>
</dbReference>
<dbReference type="Pfam" id="PF03595">
    <property type="entry name" value="SLAC1"/>
    <property type="match status" value="1"/>
</dbReference>
<dbReference type="AlphaFoldDB" id="A0A0H3XJZ1"/>
<organism evidence="6 7">
    <name type="scientific">Spiroplasma eriocheiris</name>
    <dbReference type="NCBI Taxonomy" id="315358"/>
    <lineage>
        <taxon>Bacteria</taxon>
        <taxon>Bacillati</taxon>
        <taxon>Mycoplasmatota</taxon>
        <taxon>Mollicutes</taxon>
        <taxon>Entomoplasmatales</taxon>
        <taxon>Spiroplasmataceae</taxon>
        <taxon>Spiroplasma</taxon>
    </lineage>
</organism>
<evidence type="ECO:0000256" key="2">
    <source>
        <dbReference type="ARBA" id="ARBA00022692"/>
    </source>
</evidence>
<reference evidence="6 7" key="1">
    <citation type="journal article" date="2015" name="Genome Biol. Evol.">
        <title>Found and Lost: The Fates of Horizontally Acquired Genes in Arthropod-Symbiotic Spiroplasma.</title>
        <authorList>
            <person name="Lo W.S."/>
            <person name="Gasparich G.E."/>
            <person name="Kuo C.H."/>
        </authorList>
    </citation>
    <scope>NUCLEOTIDE SEQUENCE [LARGE SCALE GENOMIC DNA]</scope>
    <source>
        <strain evidence="7">TDA-040725-5</strain>
    </source>
</reference>
<dbReference type="InterPro" id="IPR004695">
    <property type="entry name" value="SLAC1/Mae1/Ssu1/TehA"/>
</dbReference>
<gene>
    <name evidence="6" type="ORF">SERIO_v1c00330</name>
</gene>
<accession>A0A0H3XJZ1</accession>
<feature type="transmembrane region" description="Helical" evidence="5">
    <location>
        <begin position="207"/>
        <end position="228"/>
    </location>
</feature>
<reference evidence="7" key="2">
    <citation type="submission" date="2015-06" db="EMBL/GenBank/DDBJ databases">
        <title>Complete genome sequence of Spiroplasma eriocheiris TDA-040725-5 (DSM 21848).</title>
        <authorList>
            <person name="Lo W.-S."/>
            <person name="Kuo C.-H."/>
        </authorList>
    </citation>
    <scope>NUCLEOTIDE SEQUENCE [LARGE SCALE GENOMIC DNA]</scope>
    <source>
        <strain evidence="7">TDA-040725-5</strain>
    </source>
</reference>
<sequence>MKKFFAVLPFELAPMALGILVIGNGWNMFTSNHGFHFSAEWLSYVTFSIAIVFILLIIIKLLVNFEKTHYEFIKKPDKLWQLTFLPMGINAIGRFILTKQSLTSLTVGWIYQIGIIIYFLGFLLAVAFWIFWVYQHLSFFKLKFTNPCWLLPTIGLITCNIIDIKYLGKSYLHFVQILWYIVLILFIFLVLFIWLGYLFFNRHKEFLASFLILLITLNVILLLTYNYNFAAIEKNQDSNIIILIIGNIPLVASFLFYVLILKTLLEKKFNIILVSYIFPLAISAVGKNMYGEYLANIINNPAQQEILIISFRCWAIIELFIASIIFIYTFGNLCGKLFKTKILNPHPSKSLT</sequence>
<evidence type="ECO:0000256" key="3">
    <source>
        <dbReference type="ARBA" id="ARBA00022989"/>
    </source>
</evidence>
<evidence type="ECO:0000256" key="1">
    <source>
        <dbReference type="ARBA" id="ARBA00004141"/>
    </source>
</evidence>
<dbReference type="InterPro" id="IPR038665">
    <property type="entry name" value="Voltage-dep_anion_channel_sf"/>
</dbReference>
<name>A0A0H3XJZ1_9MOLU</name>
<feature type="transmembrane region" description="Helical" evidence="5">
    <location>
        <begin position="269"/>
        <end position="286"/>
    </location>
</feature>
<protein>
    <submittedName>
        <fullName evidence="6">Uncharacterized protein</fullName>
    </submittedName>
</protein>
<keyword evidence="2 5" id="KW-0812">Transmembrane</keyword>
<dbReference type="KEGG" id="seri:SERIO_v1c00330"/>
<feature type="transmembrane region" description="Helical" evidence="5">
    <location>
        <begin position="12"/>
        <end position="29"/>
    </location>
</feature>
<evidence type="ECO:0000256" key="4">
    <source>
        <dbReference type="ARBA" id="ARBA00023136"/>
    </source>
</evidence>
<dbReference type="Gene3D" id="1.50.10.150">
    <property type="entry name" value="Voltage-dependent anion channel"/>
    <property type="match status" value="1"/>
</dbReference>
<feature type="transmembrane region" description="Helical" evidence="5">
    <location>
        <begin position="79"/>
        <end position="97"/>
    </location>
</feature>
<dbReference type="PATRIC" id="fig|743698.3.peg.33"/>
<dbReference type="RefSeq" id="WP_053040789.1">
    <property type="nucleotide sequence ID" value="NZ_CP011856.1"/>
</dbReference>